<feature type="region of interest" description="Disordered" evidence="1">
    <location>
        <begin position="1"/>
        <end position="29"/>
    </location>
</feature>
<dbReference type="RefSeq" id="WP_101460843.1">
    <property type="nucleotide sequence ID" value="NZ_CP025408.1"/>
</dbReference>
<dbReference type="OrthoDB" id="7219308at2"/>
<name>A0A2K9EGT0_9RHOB</name>
<protein>
    <submittedName>
        <fullName evidence="2">Uncharacterized protein</fullName>
    </submittedName>
</protein>
<proteinExistence type="predicted"/>
<dbReference type="EMBL" id="CP025408">
    <property type="protein sequence ID" value="AUH34180.1"/>
    <property type="molecule type" value="Genomic_DNA"/>
</dbReference>
<reference evidence="2 3" key="1">
    <citation type="submission" date="2017-12" db="EMBL/GenBank/DDBJ databases">
        <authorList>
            <person name="Hurst M.R.H."/>
        </authorList>
    </citation>
    <scope>NUCLEOTIDE SEQUENCE [LARGE SCALE GENOMIC DNA]</scope>
    <source>
        <strain evidence="2 3">BM15</strain>
    </source>
</reference>
<sequence>MQQYDPWAIDPVRQPAQAKSETDARPKPPASLEEALLSLDHKSAPVFAVLDGAQFDNLPQELLLGDFVSRPLYLDRGENNPDQIITAPHMVWLDERPEKVTGRAPKDTIPALLALIVNRPAAVFWQCPDGADALYKHLRGINMVMIPKEFAPPADFARLDDEQLGQSPSHEAVLFRHADANVIAQTLPAMDAAEMARFYGPATHLFFASDPDWANGRDWLQADRSDGLPKPQSGLLTLSAATMEGIKHARERRSLQRTAGFLRRTLPRDFQGLSDHQLEQIARNSRKSGKELGVSSAGAHQRWAYLMAITEGRVAEERRVRDFIRSGDDKPDRQVKFAMLDTLERMKAVAAEIDP</sequence>
<dbReference type="Proteomes" id="UP000233742">
    <property type="component" value="Chromosome"/>
</dbReference>
<gene>
    <name evidence="2" type="ORF">CUV01_12940</name>
</gene>
<accession>A0A2K9EGT0</accession>
<evidence type="ECO:0000313" key="2">
    <source>
        <dbReference type="EMBL" id="AUH34180.1"/>
    </source>
</evidence>
<evidence type="ECO:0000256" key="1">
    <source>
        <dbReference type="SAM" id="MobiDB-lite"/>
    </source>
</evidence>
<dbReference type="KEGG" id="paro:CUV01_12940"/>
<evidence type="ECO:0000313" key="3">
    <source>
        <dbReference type="Proteomes" id="UP000233742"/>
    </source>
</evidence>
<organism evidence="2 3">
    <name type="scientific">Paracoccus tegillarcae</name>
    <dbReference type="NCBI Taxonomy" id="1529068"/>
    <lineage>
        <taxon>Bacteria</taxon>
        <taxon>Pseudomonadati</taxon>
        <taxon>Pseudomonadota</taxon>
        <taxon>Alphaproteobacteria</taxon>
        <taxon>Rhodobacterales</taxon>
        <taxon>Paracoccaceae</taxon>
        <taxon>Paracoccus</taxon>
    </lineage>
</organism>
<keyword evidence="3" id="KW-1185">Reference proteome</keyword>
<dbReference type="AlphaFoldDB" id="A0A2K9EGT0"/>